<dbReference type="Gene3D" id="1.20.1250.20">
    <property type="entry name" value="MFS general substrate transporter like domains"/>
    <property type="match status" value="1"/>
</dbReference>
<keyword evidence="3 6" id="KW-0812">Transmembrane</keyword>
<feature type="transmembrane region" description="Helical" evidence="6">
    <location>
        <begin position="136"/>
        <end position="159"/>
    </location>
</feature>
<feature type="transmembrane region" description="Helical" evidence="6">
    <location>
        <begin position="171"/>
        <end position="192"/>
    </location>
</feature>
<feature type="transmembrane region" description="Helical" evidence="6">
    <location>
        <begin position="367"/>
        <end position="389"/>
    </location>
</feature>
<evidence type="ECO:0000256" key="2">
    <source>
        <dbReference type="ARBA" id="ARBA00022448"/>
    </source>
</evidence>
<sequence>MSDGTAKDVDKFLEDALKDQDDEFNGFTYTPEEEQEVIKKLDWKLMPAILFSTFILNKDRSNLSNAIAGGLPADLGFDLSVINNSVTMHGAVFAAFTITGSIAAKRFGAHRWIGLLTFTWGVLIWAHVFLTGASNFYVVRFFLAAAQGGVIPATLVYLGKFYKKNELATRLSWFWGVQSIASAISGLMASGLLQLNGVGGLQGWRWLFLVDGIITDLSAFFLLFWLPKDVFSTKGLLRGPNGWFTPNQEQIAYVRTVRDDPLKKNYEQRVKPSDVWEALTDFRLWGHLLMAFVGLMPLTPFRTYLPLVIRNYGFNVYASTALTAPVNMLIRNADRVGYRGVHGAFAYAWYLAGWLLLVLLPETTDKTWRYIALMFLGGHPFPHALNVAWSQVNMAPIGKRTVASGMIIAAANLCAIPGAQIYQPWDQPYFRVGNQICVSLSATALALYIVQGTYYTWTNAAREKKWNALTQEQKDEYERTTKDRGNNKLNYRFVT</sequence>
<protein>
    <submittedName>
        <fullName evidence="7">MFS general substrate transporter</fullName>
    </submittedName>
</protein>
<dbReference type="GO" id="GO:0016020">
    <property type="term" value="C:membrane"/>
    <property type="evidence" value="ECO:0007669"/>
    <property type="project" value="UniProtKB-SubCell"/>
</dbReference>
<dbReference type="EMBL" id="KQ965741">
    <property type="protein sequence ID" value="KXS18659.1"/>
    <property type="molecule type" value="Genomic_DNA"/>
</dbReference>
<feature type="transmembrane region" description="Helical" evidence="6">
    <location>
        <begin position="433"/>
        <end position="457"/>
    </location>
</feature>
<feature type="transmembrane region" description="Helical" evidence="6">
    <location>
        <begin position="342"/>
        <end position="361"/>
    </location>
</feature>
<keyword evidence="2" id="KW-0813">Transport</keyword>
<keyword evidence="4 6" id="KW-1133">Transmembrane helix</keyword>
<evidence type="ECO:0000256" key="5">
    <source>
        <dbReference type="ARBA" id="ARBA00023136"/>
    </source>
</evidence>
<dbReference type="GO" id="GO:0022857">
    <property type="term" value="F:transmembrane transporter activity"/>
    <property type="evidence" value="ECO:0007669"/>
    <property type="project" value="InterPro"/>
</dbReference>
<feature type="transmembrane region" description="Helical" evidence="6">
    <location>
        <begin position="401"/>
        <end position="421"/>
    </location>
</feature>
<dbReference type="AlphaFoldDB" id="A0A139API7"/>
<evidence type="ECO:0000256" key="6">
    <source>
        <dbReference type="SAM" id="Phobius"/>
    </source>
</evidence>
<proteinExistence type="predicted"/>
<comment type="subcellular location">
    <subcellularLocation>
        <location evidence="1">Membrane</location>
        <topology evidence="1">Multi-pass membrane protein</topology>
    </subcellularLocation>
</comment>
<dbReference type="Pfam" id="PF07690">
    <property type="entry name" value="MFS_1"/>
    <property type="match status" value="1"/>
</dbReference>
<dbReference type="InterPro" id="IPR036259">
    <property type="entry name" value="MFS_trans_sf"/>
</dbReference>
<reference evidence="7 8" key="1">
    <citation type="journal article" date="2015" name="Genome Biol. Evol.">
        <title>Phylogenomic analyses indicate that early fungi evolved digesting cell walls of algal ancestors of land plants.</title>
        <authorList>
            <person name="Chang Y."/>
            <person name="Wang S."/>
            <person name="Sekimoto S."/>
            <person name="Aerts A.L."/>
            <person name="Choi C."/>
            <person name="Clum A."/>
            <person name="LaButti K.M."/>
            <person name="Lindquist E.A."/>
            <person name="Yee Ngan C."/>
            <person name="Ohm R.A."/>
            <person name="Salamov A.A."/>
            <person name="Grigoriev I.V."/>
            <person name="Spatafora J.W."/>
            <person name="Berbee M.L."/>
        </authorList>
    </citation>
    <scope>NUCLEOTIDE SEQUENCE [LARGE SCALE GENOMIC DNA]</scope>
    <source>
        <strain evidence="7 8">JEL478</strain>
    </source>
</reference>
<evidence type="ECO:0000256" key="4">
    <source>
        <dbReference type="ARBA" id="ARBA00022989"/>
    </source>
</evidence>
<dbReference type="SUPFAM" id="SSF103473">
    <property type="entry name" value="MFS general substrate transporter"/>
    <property type="match status" value="1"/>
</dbReference>
<dbReference type="PANTHER" id="PTHR43791:SF86">
    <property type="entry name" value="MAJOR FACILITATOR SUPERFAMILY (MFS) PROFILE DOMAIN-CONTAINING PROTEIN"/>
    <property type="match status" value="1"/>
</dbReference>
<dbReference type="InterPro" id="IPR011701">
    <property type="entry name" value="MFS"/>
</dbReference>
<feature type="transmembrane region" description="Helical" evidence="6">
    <location>
        <begin position="204"/>
        <end position="226"/>
    </location>
</feature>
<dbReference type="OrthoDB" id="1935484at2759"/>
<name>A0A139API7_GONPJ</name>
<dbReference type="PANTHER" id="PTHR43791">
    <property type="entry name" value="PERMEASE-RELATED"/>
    <property type="match status" value="1"/>
</dbReference>
<evidence type="ECO:0000313" key="8">
    <source>
        <dbReference type="Proteomes" id="UP000070544"/>
    </source>
</evidence>
<organism evidence="7 8">
    <name type="scientific">Gonapodya prolifera (strain JEL478)</name>
    <name type="common">Monoblepharis prolifera</name>
    <dbReference type="NCBI Taxonomy" id="1344416"/>
    <lineage>
        <taxon>Eukaryota</taxon>
        <taxon>Fungi</taxon>
        <taxon>Fungi incertae sedis</taxon>
        <taxon>Chytridiomycota</taxon>
        <taxon>Chytridiomycota incertae sedis</taxon>
        <taxon>Monoblepharidomycetes</taxon>
        <taxon>Monoblepharidales</taxon>
        <taxon>Gonapodyaceae</taxon>
        <taxon>Gonapodya</taxon>
    </lineage>
</organism>
<dbReference type="OMA" id="KSMWGLY"/>
<evidence type="ECO:0000313" key="7">
    <source>
        <dbReference type="EMBL" id="KXS18659.1"/>
    </source>
</evidence>
<gene>
    <name evidence="7" type="ORF">M427DRAFT_29562</name>
</gene>
<evidence type="ECO:0000256" key="3">
    <source>
        <dbReference type="ARBA" id="ARBA00022692"/>
    </source>
</evidence>
<accession>A0A139API7</accession>
<evidence type="ECO:0000256" key="1">
    <source>
        <dbReference type="ARBA" id="ARBA00004141"/>
    </source>
</evidence>
<feature type="transmembrane region" description="Helical" evidence="6">
    <location>
        <begin position="112"/>
        <end position="130"/>
    </location>
</feature>
<keyword evidence="5 6" id="KW-0472">Membrane</keyword>
<dbReference type="Proteomes" id="UP000070544">
    <property type="component" value="Unassembled WGS sequence"/>
</dbReference>
<keyword evidence="8" id="KW-1185">Reference proteome</keyword>
<dbReference type="STRING" id="1344416.A0A139API7"/>